<protein>
    <submittedName>
        <fullName evidence="3">Uncharacterized protein</fullName>
    </submittedName>
</protein>
<organism evidence="3">
    <name type="scientific">Colletotrichum fructicola (strain Nara gc5)</name>
    <name type="common">Anthracnose fungus</name>
    <name type="synonym">Colletotrichum gloeosporioides (strain Nara gc5)</name>
    <dbReference type="NCBI Taxonomy" id="1213859"/>
    <lineage>
        <taxon>Eukaryota</taxon>
        <taxon>Fungi</taxon>
        <taxon>Dikarya</taxon>
        <taxon>Ascomycota</taxon>
        <taxon>Pezizomycotina</taxon>
        <taxon>Sordariomycetes</taxon>
        <taxon>Hypocreomycetidae</taxon>
        <taxon>Glomerellales</taxon>
        <taxon>Glomerellaceae</taxon>
        <taxon>Colletotrichum</taxon>
        <taxon>Colletotrichum gloeosporioides species complex</taxon>
    </lineage>
</organism>
<dbReference type="PANTHER" id="PTHR45615:SF80">
    <property type="entry name" value="GRIP DOMAIN-CONTAINING PROTEIN"/>
    <property type="match status" value="1"/>
</dbReference>
<feature type="coiled-coil region" evidence="1">
    <location>
        <begin position="443"/>
        <end position="470"/>
    </location>
</feature>
<feature type="compositionally biased region" description="Polar residues" evidence="2">
    <location>
        <begin position="66"/>
        <end position="75"/>
    </location>
</feature>
<feature type="compositionally biased region" description="Low complexity" evidence="2">
    <location>
        <begin position="47"/>
        <end position="61"/>
    </location>
</feature>
<dbReference type="EMBL" id="KB021102">
    <property type="protein sequence ID" value="ELA25872.1"/>
    <property type="molecule type" value="Genomic_DNA"/>
</dbReference>
<sequence>MSSEELPLALRRTRRSAAGAPSAASASGFGLIASINTTQSIQEKISTPRTTSRLSSTGLTPMIRRTTLTKGTPSTSRRHSAPVSRTPSGSGATPSSDLPHSGEAHFLPLRQVLDGRVQRRIRRNGLSEEMNTITRRAQETKEEIDGLRAQLKEKDAEIYELQNATIVIDMERIWGLEKEVETLKEQLSNRSGVRGQSCYDWTLAARGPYVDDYMETDTIEAESVAGERMLADETAFGDATMAEFVCSTPTRVRSSFLTPPLTSPVAEGPMTPSSHRGSVTPPSHCNAGVQTSFRDTEKVSLQEELTSLRHEMLKLTNTLESYTSLITRLSDQLSAFTPSATGDSGKQSKSNSLSDLGFPGSDASEIITSLTGALRTARLELEYLTPGEITLPLSSHGAEVLDLLLTRLRDLAKRGKEDEAAIDEYHQLELSLRQQLGARVAAMDSLNDDLARAKAQLAQKDAAAAELRVSVDRLKGAVNGYIRDVMELEGVIGKMEGENRDAMATKDAQIEVGRRVLRSKEGVIAQLETKLADAVAKTKAFRRRLDESEESKAKEVASVNSRSGHALAVRDARVAELREEVERVNESLRAAHESIKNLRIEKKGLEGKMAEERVGAKKVIDQMKAELERVVSMSREFLADEVEESTTPTSTPPRAAGRTPKKVMEPAAGVSKSPLAGGTVVKKGLLSGELVRRVSGRKRRKYDSGLGFLDEDEVNA</sequence>
<feature type="compositionally biased region" description="Low complexity" evidence="2">
    <location>
        <begin position="645"/>
        <end position="658"/>
    </location>
</feature>
<feature type="compositionally biased region" description="Low complexity" evidence="2">
    <location>
        <begin position="16"/>
        <end position="26"/>
    </location>
</feature>
<feature type="region of interest" description="Disordered" evidence="2">
    <location>
        <begin position="1"/>
        <end position="26"/>
    </location>
</feature>
<proteinExistence type="predicted"/>
<feature type="region of interest" description="Disordered" evidence="2">
    <location>
        <begin position="42"/>
        <end position="102"/>
    </location>
</feature>
<reference evidence="3" key="1">
    <citation type="submission" date="2012-08" db="EMBL/GenBank/DDBJ databases">
        <title>Genome analysis of Colletotrichum orbiculare and Colletotrichum fructicola.</title>
        <authorList>
            <person name="Gan P.H.P."/>
            <person name="Ikeda K."/>
            <person name="Irieda H."/>
            <person name="Narusaka M."/>
            <person name="O'Connell R.J."/>
            <person name="Narusaka Y."/>
            <person name="Takano Y."/>
            <person name="Kubo Y."/>
            <person name="Shirasu K."/>
        </authorList>
    </citation>
    <scope>NUCLEOTIDE SEQUENCE</scope>
    <source>
        <strain evidence="3">Nara gc5</strain>
    </source>
</reference>
<dbReference type="HOGENOM" id="CLU_024110_0_0_1"/>
<dbReference type="STRING" id="1213859.L2FHS3"/>
<feature type="coiled-coil region" evidence="1">
    <location>
        <begin position="574"/>
        <end position="608"/>
    </location>
</feature>
<name>L2FHS3_COLFN</name>
<feature type="region of interest" description="Disordered" evidence="2">
    <location>
        <begin position="640"/>
        <end position="675"/>
    </location>
</feature>
<accession>L2FHS3</accession>
<feature type="compositionally biased region" description="Polar residues" evidence="2">
    <location>
        <begin position="83"/>
        <end position="98"/>
    </location>
</feature>
<feature type="compositionally biased region" description="Polar residues" evidence="2">
    <location>
        <begin position="271"/>
        <end position="289"/>
    </location>
</feature>
<feature type="coiled-coil region" evidence="1">
    <location>
        <begin position="517"/>
        <end position="544"/>
    </location>
</feature>
<dbReference type="PANTHER" id="PTHR45615">
    <property type="entry name" value="MYOSIN HEAVY CHAIN, NON-MUSCLE"/>
    <property type="match status" value="1"/>
</dbReference>
<gene>
    <name evidence="3" type="ORF">CGGC5_1799</name>
</gene>
<evidence type="ECO:0000313" key="3">
    <source>
        <dbReference type="EMBL" id="ELA25872.1"/>
    </source>
</evidence>
<evidence type="ECO:0000256" key="1">
    <source>
        <dbReference type="SAM" id="Coils"/>
    </source>
</evidence>
<feature type="coiled-coil region" evidence="1">
    <location>
        <begin position="123"/>
        <end position="164"/>
    </location>
</feature>
<evidence type="ECO:0000256" key="2">
    <source>
        <dbReference type="SAM" id="MobiDB-lite"/>
    </source>
</evidence>
<dbReference type="AlphaFoldDB" id="L2FHS3"/>
<feature type="region of interest" description="Disordered" evidence="2">
    <location>
        <begin position="257"/>
        <end position="289"/>
    </location>
</feature>
<keyword evidence="1" id="KW-0175">Coiled coil</keyword>